<comment type="subcellular location">
    <subcellularLocation>
        <location evidence="1">Membrane</location>
        <topology evidence="1">Multi-pass membrane protein</topology>
    </subcellularLocation>
</comment>
<protein>
    <recommendedName>
        <fullName evidence="9">Prenyltransferase family protein</fullName>
    </recommendedName>
</protein>
<dbReference type="InterPro" id="IPR023214">
    <property type="entry name" value="HAD_sf"/>
</dbReference>
<dbReference type="STRING" id="314265.R2601_05403"/>
<dbReference type="Proteomes" id="UP000006230">
    <property type="component" value="Unassembled WGS sequence"/>
</dbReference>
<dbReference type="EMBL" id="AATQ01000033">
    <property type="protein sequence ID" value="EAU45031.1"/>
    <property type="molecule type" value="Genomic_DNA"/>
</dbReference>
<dbReference type="RefSeq" id="WP_007802836.1">
    <property type="nucleotide sequence ID" value="NZ_DS022277.1"/>
</dbReference>
<dbReference type="CDD" id="cd13963">
    <property type="entry name" value="PT_UbiA_2"/>
    <property type="match status" value="1"/>
</dbReference>
<dbReference type="InterPro" id="IPR000537">
    <property type="entry name" value="UbiA_prenyltransferase"/>
</dbReference>
<feature type="transmembrane region" description="Helical" evidence="6">
    <location>
        <begin position="469"/>
        <end position="488"/>
    </location>
</feature>
<dbReference type="GO" id="GO:0016765">
    <property type="term" value="F:transferase activity, transferring alkyl or aryl (other than methyl) groups"/>
    <property type="evidence" value="ECO:0007669"/>
    <property type="project" value="InterPro"/>
</dbReference>
<reference evidence="7 8" key="1">
    <citation type="journal article" date="2010" name="J. Bacteriol.">
        <title>Genome sequences of Pelagibaca bermudensis HTCC2601T and Maritimibacter alkaliphilus HTCC2654T, the type strains of two marine Roseobacter genera.</title>
        <authorList>
            <person name="Thrash J.C."/>
            <person name="Cho J.C."/>
            <person name="Ferriera S."/>
            <person name="Johnson J."/>
            <person name="Vergin K.L."/>
            <person name="Giovannoni S.J."/>
        </authorList>
    </citation>
    <scope>NUCLEOTIDE SEQUENCE [LARGE SCALE GENOMIC DNA]</scope>
    <source>
        <strain evidence="8">DSM 26914 / JCM 13377 / KCTC 12554 / HTCC2601</strain>
    </source>
</reference>
<dbReference type="AlphaFoldDB" id="Q0FLE3"/>
<accession>Q0FLE3</accession>
<dbReference type="GO" id="GO:0009247">
    <property type="term" value="P:glycolipid biosynthetic process"/>
    <property type="evidence" value="ECO:0007669"/>
    <property type="project" value="TreeGrafter"/>
</dbReference>
<keyword evidence="4 6" id="KW-1133">Transmembrane helix</keyword>
<proteinExistence type="predicted"/>
<feature type="transmembrane region" description="Helical" evidence="6">
    <location>
        <begin position="305"/>
        <end position="322"/>
    </location>
</feature>
<feature type="transmembrane region" description="Helical" evidence="6">
    <location>
        <begin position="229"/>
        <end position="251"/>
    </location>
</feature>
<feature type="transmembrane region" description="Helical" evidence="6">
    <location>
        <begin position="342"/>
        <end position="371"/>
    </location>
</feature>
<dbReference type="GO" id="GO:0005886">
    <property type="term" value="C:plasma membrane"/>
    <property type="evidence" value="ECO:0007669"/>
    <property type="project" value="TreeGrafter"/>
</dbReference>
<dbReference type="Gene3D" id="1.10.357.140">
    <property type="entry name" value="UbiA prenyltransferase"/>
    <property type="match status" value="1"/>
</dbReference>
<gene>
    <name evidence="7" type="ORF">R2601_05403</name>
</gene>
<dbReference type="NCBIfam" id="NF006088">
    <property type="entry name" value="PRK08238.1"/>
    <property type="match status" value="1"/>
</dbReference>
<name>Q0FLE3_SALBH</name>
<keyword evidence="3 6" id="KW-0812">Transmembrane</keyword>
<dbReference type="InterPro" id="IPR036412">
    <property type="entry name" value="HAD-like_sf"/>
</dbReference>
<dbReference type="SUPFAM" id="SSF56784">
    <property type="entry name" value="HAD-like"/>
    <property type="match status" value="1"/>
</dbReference>
<sequence>MNAALPSQASASPGADTPLYVDLDGTLIRTDAAQELLIESLKTPSRWTGILRAARQDGRSGIKHALWDEAGFRAELLPYNDDVLSYLRQAREQGRRVILATAADRRVAEAVSAHLALFDGILASEPGNNLKGAAKLEVIRADAGGEPFEYLGDSRADIPIWEAAGWAGFVAPSGAVEEARRRTGDRATLVSEGNGSLVRGLWKAMRPHQWSKNVLVFVPLLLSHQYGHAGMLLAALMAFVCVSILASSVYLANDLVDIEADRRHRTKRNRPFASGAVLPVEGAGAALGLATLALLLAFATLPPKFGAILLVYLAMTTAYSFVLKRFSTIDTIVLGMLYTLRIVAGAAACGIAVSSWLLTFSLFFFVSLAYLKRAIELERVEEATKLPSRNYWGAELSTVRAFGIANAAAAMLTLAQYMSSATASQTYGAADLLWLVLPLMMFWIYRTWMWACRGKIGDDPVIFAVTDRISQLTLATTVLLVVAARYLTMEPMIQ</sequence>
<dbReference type="Pfam" id="PF01040">
    <property type="entry name" value="UbiA"/>
    <property type="match status" value="1"/>
</dbReference>
<comment type="caution">
    <text evidence="7">The sequence shown here is derived from an EMBL/GenBank/DDBJ whole genome shotgun (WGS) entry which is preliminary data.</text>
</comment>
<dbReference type="eggNOG" id="COG0382">
    <property type="taxonomic scope" value="Bacteria"/>
</dbReference>
<dbReference type="InterPro" id="IPR044878">
    <property type="entry name" value="UbiA_sf"/>
</dbReference>
<keyword evidence="5 6" id="KW-0472">Membrane</keyword>
<dbReference type="InterPro" id="IPR039653">
    <property type="entry name" value="Prenyltransferase"/>
</dbReference>
<dbReference type="PANTHER" id="PTHR11048">
    <property type="entry name" value="PRENYLTRANSFERASES"/>
    <property type="match status" value="1"/>
</dbReference>
<dbReference type="Pfam" id="PF12710">
    <property type="entry name" value="HAD"/>
    <property type="match status" value="1"/>
</dbReference>
<evidence type="ECO:0000256" key="1">
    <source>
        <dbReference type="ARBA" id="ARBA00004141"/>
    </source>
</evidence>
<keyword evidence="8" id="KW-1185">Reference proteome</keyword>
<organism evidence="7 8">
    <name type="scientific">Salipiger bermudensis (strain DSM 26914 / JCM 13377 / KCTC 12554 / HTCC2601)</name>
    <name type="common">Pelagibaca bermudensis</name>
    <dbReference type="NCBI Taxonomy" id="314265"/>
    <lineage>
        <taxon>Bacteria</taxon>
        <taxon>Pseudomonadati</taxon>
        <taxon>Pseudomonadota</taxon>
        <taxon>Alphaproteobacteria</taxon>
        <taxon>Rhodobacterales</taxon>
        <taxon>Roseobacteraceae</taxon>
        <taxon>Salipiger</taxon>
    </lineage>
</organism>
<feature type="transmembrane region" description="Helical" evidence="6">
    <location>
        <begin position="427"/>
        <end position="445"/>
    </location>
</feature>
<evidence type="ECO:0000313" key="8">
    <source>
        <dbReference type="Proteomes" id="UP000006230"/>
    </source>
</evidence>
<keyword evidence="2" id="KW-1003">Cell membrane</keyword>
<evidence type="ECO:0000256" key="5">
    <source>
        <dbReference type="ARBA" id="ARBA00023136"/>
    </source>
</evidence>
<evidence type="ECO:0000256" key="4">
    <source>
        <dbReference type="ARBA" id="ARBA00022989"/>
    </source>
</evidence>
<evidence type="ECO:0008006" key="9">
    <source>
        <dbReference type="Google" id="ProtNLM"/>
    </source>
</evidence>
<dbReference type="HOGENOM" id="CLU_029423_2_0_5"/>
<feature type="transmembrane region" description="Helical" evidence="6">
    <location>
        <begin position="391"/>
        <end position="415"/>
    </location>
</feature>
<evidence type="ECO:0000256" key="3">
    <source>
        <dbReference type="ARBA" id="ARBA00022692"/>
    </source>
</evidence>
<feature type="transmembrane region" description="Helical" evidence="6">
    <location>
        <begin position="272"/>
        <end position="299"/>
    </location>
</feature>
<evidence type="ECO:0000313" key="7">
    <source>
        <dbReference type="EMBL" id="EAU45031.1"/>
    </source>
</evidence>
<evidence type="ECO:0000256" key="6">
    <source>
        <dbReference type="SAM" id="Phobius"/>
    </source>
</evidence>
<evidence type="ECO:0000256" key="2">
    <source>
        <dbReference type="ARBA" id="ARBA00022475"/>
    </source>
</evidence>
<dbReference type="PANTHER" id="PTHR11048:SF5">
    <property type="entry name" value="DECAPRENYL-PHOSPHATE PHOSPHORIBOSYLTRANSFERASE"/>
    <property type="match status" value="1"/>
</dbReference>
<dbReference type="Gene3D" id="3.40.50.1000">
    <property type="entry name" value="HAD superfamily/HAD-like"/>
    <property type="match status" value="1"/>
</dbReference>